<evidence type="ECO:0000313" key="3">
    <source>
        <dbReference type="Proteomes" id="UP000246171"/>
    </source>
</evidence>
<name>A0A317VZW9_ASPEC</name>
<proteinExistence type="predicted"/>
<keyword evidence="3" id="KW-1185">Reference proteome</keyword>
<protein>
    <submittedName>
        <fullName evidence="2">Uncharacterized protein</fullName>
    </submittedName>
</protein>
<evidence type="ECO:0000256" key="1">
    <source>
        <dbReference type="SAM" id="MobiDB-lite"/>
    </source>
</evidence>
<organism evidence="2 3">
    <name type="scientific">Aspergillus eucalypticola (strain CBS 122712 / IBT 29274)</name>
    <dbReference type="NCBI Taxonomy" id="1448314"/>
    <lineage>
        <taxon>Eukaryota</taxon>
        <taxon>Fungi</taxon>
        <taxon>Dikarya</taxon>
        <taxon>Ascomycota</taxon>
        <taxon>Pezizomycotina</taxon>
        <taxon>Eurotiomycetes</taxon>
        <taxon>Eurotiomycetidae</taxon>
        <taxon>Eurotiales</taxon>
        <taxon>Aspergillaceae</taxon>
        <taxon>Aspergillus</taxon>
        <taxon>Aspergillus subgen. Circumdati</taxon>
    </lineage>
</organism>
<accession>A0A317VZW9</accession>
<comment type="caution">
    <text evidence="2">The sequence shown here is derived from an EMBL/GenBank/DDBJ whole genome shotgun (WGS) entry which is preliminary data.</text>
</comment>
<dbReference type="EMBL" id="MSFU01000005">
    <property type="protein sequence ID" value="PWY79793.1"/>
    <property type="molecule type" value="Genomic_DNA"/>
</dbReference>
<reference evidence="2" key="1">
    <citation type="submission" date="2016-12" db="EMBL/GenBank/DDBJ databases">
        <title>The genomes of Aspergillus section Nigri reveals drivers in fungal speciation.</title>
        <authorList>
            <consortium name="DOE Joint Genome Institute"/>
            <person name="Vesth T.C."/>
            <person name="Nybo J."/>
            <person name="Theobald S."/>
            <person name="Brandl J."/>
            <person name="Frisvad J.C."/>
            <person name="Nielsen K.F."/>
            <person name="Lyhne E.K."/>
            <person name="Kogle M.E."/>
            <person name="Kuo A."/>
            <person name="Riley R."/>
            <person name="Clum A."/>
            <person name="Nolan M."/>
            <person name="Lipzen A."/>
            <person name="Salamov A."/>
            <person name="Henrissat B."/>
            <person name="Wiebenga A."/>
            <person name="De vries R.P."/>
            <person name="Grigoriev I.V."/>
            <person name="Mortensen U.H."/>
            <person name="Andersen M.R."/>
            <person name="Baker S.E."/>
        </authorList>
    </citation>
    <scope>NUCLEOTIDE SEQUENCE</scope>
    <source>
        <strain evidence="2">CBS 122712</strain>
    </source>
</reference>
<sequence length="156" mass="16959">MTRSCGMITNCKTASGALLGIELSRDGVLRNKAAVLPLSRGATAVPILPLRVSIASQTSFRASLLAIRRLKGSALERRASHDRAEMPMFPVSVFSRSFLFRLVRFGLTECDLDNGAGACNLSGVLGPGKRKRPKTGQEEGGQQQVGFRDYRNKQHQ</sequence>
<dbReference type="VEuPathDB" id="FungiDB:BO83DRAFT_195683"/>
<gene>
    <name evidence="2" type="ORF">BO83DRAFT_195683</name>
</gene>
<dbReference type="RefSeq" id="XP_025390940.1">
    <property type="nucleotide sequence ID" value="XM_025526595.1"/>
</dbReference>
<dbReference type="AlphaFoldDB" id="A0A317VZW9"/>
<dbReference type="Proteomes" id="UP000246171">
    <property type="component" value="Unassembled WGS sequence"/>
</dbReference>
<dbReference type="GeneID" id="37048557"/>
<evidence type="ECO:0000313" key="2">
    <source>
        <dbReference type="EMBL" id="PWY79793.1"/>
    </source>
</evidence>
<feature type="region of interest" description="Disordered" evidence="1">
    <location>
        <begin position="123"/>
        <end position="156"/>
    </location>
</feature>